<dbReference type="GO" id="GO:0046983">
    <property type="term" value="F:protein dimerization activity"/>
    <property type="evidence" value="ECO:0007669"/>
    <property type="project" value="InterPro"/>
</dbReference>
<gene>
    <name evidence="9" type="primary">comP_1</name>
    <name evidence="9" type="ORF">CLORY_37450</name>
</gene>
<feature type="transmembrane region" description="Helical" evidence="6">
    <location>
        <begin position="93"/>
        <end position="122"/>
    </location>
</feature>
<evidence type="ECO:0000256" key="2">
    <source>
        <dbReference type="ARBA" id="ARBA00012438"/>
    </source>
</evidence>
<dbReference type="STRING" id="1450648.CLORY_37450"/>
<evidence type="ECO:0000256" key="1">
    <source>
        <dbReference type="ARBA" id="ARBA00000085"/>
    </source>
</evidence>
<dbReference type="EC" id="2.7.13.3" evidence="2"/>
<accession>A0A1V4IE01</accession>
<dbReference type="InterPro" id="IPR036890">
    <property type="entry name" value="HATPase_C_sf"/>
</dbReference>
<evidence type="ECO:0000256" key="4">
    <source>
        <dbReference type="ARBA" id="ARBA00022777"/>
    </source>
</evidence>
<dbReference type="SUPFAM" id="SSF55874">
    <property type="entry name" value="ATPase domain of HSP90 chaperone/DNA topoisomerase II/histidine kinase"/>
    <property type="match status" value="1"/>
</dbReference>
<dbReference type="Proteomes" id="UP000190080">
    <property type="component" value="Unassembled WGS sequence"/>
</dbReference>
<evidence type="ECO:0000313" key="9">
    <source>
        <dbReference type="EMBL" id="OPJ58181.1"/>
    </source>
</evidence>
<dbReference type="PANTHER" id="PTHR24421">
    <property type="entry name" value="NITRATE/NITRITE SENSOR PROTEIN NARX-RELATED"/>
    <property type="match status" value="1"/>
</dbReference>
<keyword evidence="6" id="KW-0472">Membrane</keyword>
<evidence type="ECO:0000259" key="8">
    <source>
        <dbReference type="Pfam" id="PF07730"/>
    </source>
</evidence>
<proteinExistence type="predicted"/>
<feature type="transmembrane region" description="Helical" evidence="6">
    <location>
        <begin position="142"/>
        <end position="161"/>
    </location>
</feature>
<evidence type="ECO:0000313" key="10">
    <source>
        <dbReference type="Proteomes" id="UP000190080"/>
    </source>
</evidence>
<comment type="catalytic activity">
    <reaction evidence="1">
        <text>ATP + protein L-histidine = ADP + protein N-phospho-L-histidine.</text>
        <dbReference type="EC" id="2.7.13.3"/>
    </reaction>
</comment>
<name>A0A1V4IE01_9CLOT</name>
<sequence length="391" mass="44792">MLSNFELSDESSLYKFPVVVGIILVYLVTILSQVSYELSIKKIFWFTVAIIVHILMYIFLNVIFKKNYWLYFTVQGVIIFNCAVIMPGEYRLILIGLIPVLIFQSITVYYSGIKVFITAFYYYAIFFSVVAKYDGWENFLKYMPILVLITISVYIFSGIYLKQIKLRIRTQKISKKLELAYERVEELTLVNERQRMARDLHDTLSQGVAGIIMQLEAVNTNINNNNIEKSQEIVEKSMKRARDTLAAARYVIDDLRSNEREEQDLSKLVRNEISAFRTVSNASVTAEIRIESELPLVIFKNIVYIVRESLNNISKHAKAKDVTITIIEHNNKICIGIKDDGIGFDTRIIDKSAGHFGIQGITERVGAISGEINIESKRKLGTNINIIIPIP</sequence>
<evidence type="ECO:0000256" key="3">
    <source>
        <dbReference type="ARBA" id="ARBA00022679"/>
    </source>
</evidence>
<evidence type="ECO:0000259" key="7">
    <source>
        <dbReference type="Pfam" id="PF02518"/>
    </source>
</evidence>
<feature type="transmembrane region" description="Helical" evidence="6">
    <location>
        <begin position="12"/>
        <end position="31"/>
    </location>
</feature>
<dbReference type="Gene3D" id="1.20.5.1930">
    <property type="match status" value="1"/>
</dbReference>
<keyword evidence="10" id="KW-1185">Reference proteome</keyword>
<dbReference type="InterPro" id="IPR003594">
    <property type="entry name" value="HATPase_dom"/>
</dbReference>
<keyword evidence="3 9" id="KW-0808">Transferase</keyword>
<keyword evidence="5" id="KW-0902">Two-component regulatory system</keyword>
<dbReference type="InterPro" id="IPR011712">
    <property type="entry name" value="Sig_transdc_His_kin_sub3_dim/P"/>
</dbReference>
<feature type="domain" description="Signal transduction histidine kinase subgroup 3 dimerisation and phosphoacceptor" evidence="8">
    <location>
        <begin position="192"/>
        <end position="258"/>
    </location>
</feature>
<reference evidence="9 10" key="1">
    <citation type="submission" date="2017-03" db="EMBL/GenBank/DDBJ databases">
        <title>Genome sequence of Clostridium oryzae DSM 28571.</title>
        <authorList>
            <person name="Poehlein A."/>
            <person name="Daniel R."/>
        </authorList>
    </citation>
    <scope>NUCLEOTIDE SEQUENCE [LARGE SCALE GENOMIC DNA]</scope>
    <source>
        <strain evidence="9 10">DSM 28571</strain>
    </source>
</reference>
<dbReference type="EMBL" id="MZGV01000062">
    <property type="protein sequence ID" value="OPJ58181.1"/>
    <property type="molecule type" value="Genomic_DNA"/>
</dbReference>
<organism evidence="9 10">
    <name type="scientific">Clostridium oryzae</name>
    <dbReference type="NCBI Taxonomy" id="1450648"/>
    <lineage>
        <taxon>Bacteria</taxon>
        <taxon>Bacillati</taxon>
        <taxon>Bacillota</taxon>
        <taxon>Clostridia</taxon>
        <taxon>Eubacteriales</taxon>
        <taxon>Clostridiaceae</taxon>
        <taxon>Clostridium</taxon>
    </lineage>
</organism>
<evidence type="ECO:0000256" key="5">
    <source>
        <dbReference type="ARBA" id="ARBA00023012"/>
    </source>
</evidence>
<dbReference type="CDD" id="cd16917">
    <property type="entry name" value="HATPase_UhpB-NarQ-NarX-like"/>
    <property type="match status" value="1"/>
</dbReference>
<feature type="domain" description="Histidine kinase/HSP90-like ATPase" evidence="7">
    <location>
        <begin position="302"/>
        <end position="390"/>
    </location>
</feature>
<dbReference type="AlphaFoldDB" id="A0A1V4IE01"/>
<keyword evidence="6" id="KW-1133">Transmembrane helix</keyword>
<feature type="transmembrane region" description="Helical" evidence="6">
    <location>
        <begin position="43"/>
        <end position="62"/>
    </location>
</feature>
<comment type="caution">
    <text evidence="9">The sequence shown here is derived from an EMBL/GenBank/DDBJ whole genome shotgun (WGS) entry which is preliminary data.</text>
</comment>
<keyword evidence="4 9" id="KW-0418">Kinase</keyword>
<dbReference type="GO" id="GO:0016020">
    <property type="term" value="C:membrane"/>
    <property type="evidence" value="ECO:0007669"/>
    <property type="project" value="InterPro"/>
</dbReference>
<dbReference type="InterPro" id="IPR050482">
    <property type="entry name" value="Sensor_HK_TwoCompSys"/>
</dbReference>
<feature type="transmembrane region" description="Helical" evidence="6">
    <location>
        <begin position="68"/>
        <end position="86"/>
    </location>
</feature>
<protein>
    <recommendedName>
        <fullName evidence="2">histidine kinase</fullName>
        <ecNumber evidence="2">2.7.13.3</ecNumber>
    </recommendedName>
</protein>
<dbReference type="PANTHER" id="PTHR24421:SF55">
    <property type="entry name" value="SENSOR HISTIDINE KINASE YDFH"/>
    <property type="match status" value="1"/>
</dbReference>
<dbReference type="RefSeq" id="WP_079427325.1">
    <property type="nucleotide sequence ID" value="NZ_MZGV01000062.1"/>
</dbReference>
<dbReference type="Gene3D" id="3.30.565.10">
    <property type="entry name" value="Histidine kinase-like ATPase, C-terminal domain"/>
    <property type="match status" value="1"/>
</dbReference>
<dbReference type="Pfam" id="PF02518">
    <property type="entry name" value="HATPase_c"/>
    <property type="match status" value="1"/>
</dbReference>
<dbReference type="GO" id="GO:0000155">
    <property type="term" value="F:phosphorelay sensor kinase activity"/>
    <property type="evidence" value="ECO:0007669"/>
    <property type="project" value="InterPro"/>
</dbReference>
<keyword evidence="6" id="KW-0812">Transmembrane</keyword>
<evidence type="ECO:0000256" key="6">
    <source>
        <dbReference type="SAM" id="Phobius"/>
    </source>
</evidence>
<dbReference type="Pfam" id="PF07730">
    <property type="entry name" value="HisKA_3"/>
    <property type="match status" value="1"/>
</dbReference>